<feature type="transmembrane region" description="Helical" evidence="1">
    <location>
        <begin position="101"/>
        <end position="121"/>
    </location>
</feature>
<dbReference type="EMBL" id="FUXU01000025">
    <property type="protein sequence ID" value="SKA55051.1"/>
    <property type="molecule type" value="Genomic_DNA"/>
</dbReference>
<feature type="transmembrane region" description="Helical" evidence="1">
    <location>
        <begin position="370"/>
        <end position="394"/>
    </location>
</feature>
<keyword evidence="1" id="KW-0472">Membrane</keyword>
<dbReference type="InterPro" id="IPR011642">
    <property type="entry name" value="Gate_dom"/>
</dbReference>
<feature type="transmembrane region" description="Helical" evidence="1">
    <location>
        <begin position="141"/>
        <end position="165"/>
    </location>
</feature>
<evidence type="ECO:0000313" key="3">
    <source>
        <dbReference type="EMBL" id="SKA55051.1"/>
    </source>
</evidence>
<protein>
    <submittedName>
        <fullName evidence="3">Nucleoside recognition GATE domain-containing membrane protein YjiH</fullName>
    </submittedName>
</protein>
<evidence type="ECO:0000313" key="4">
    <source>
        <dbReference type="Proteomes" id="UP000190162"/>
    </source>
</evidence>
<feature type="transmembrane region" description="Helical" evidence="1">
    <location>
        <begin position="401"/>
        <end position="422"/>
    </location>
</feature>
<sequence length="456" mass="48951">MQKTSNIVKDSSSTRNVLMFAIPSLLGILLFMTPVVTSGGFTIPIAVLAKTFRNVMGDSSTLIVTSIVLISAVGSLLALVIKPRFITDSKFLTGLFLPSPVWLVVRLLGAVFVSMAFFGFGPEHVVGGATGGFVLGDLLPTLLSVFVFAGLFLPLLTNFGLLEMIGAFMTRVMRPLFGLPGRSAVDCASSWLGDGSVAILMSSKQYEQGYYTEREAAVVGTTFSVVSISFSLVVIAQVGLEHMFVPFYLTVCLAGFVAAIVVPRLPPLCWKKNTLVNGEEKTFEHEALPEGETLFSYGIKSGIERASHIRSLSDVLKEGLENAADMVFGVLPVVMAIGTSALIIAEYTPIFTILGMPFVPLLELLQIPEAVAASETMLIGIADMFIPAVLAANIDNEMTRFVIATLSVTQLIYMSEVGALLLGSKIPVKVWELVMIFILRTLVTLPVIAGVAHLIF</sequence>
<dbReference type="Proteomes" id="UP000190162">
    <property type="component" value="Unassembled WGS sequence"/>
</dbReference>
<name>A0A1T4URJ3_9GAMM</name>
<feature type="transmembrane region" description="Helical" evidence="1">
    <location>
        <begin position="434"/>
        <end position="455"/>
    </location>
</feature>
<evidence type="ECO:0000256" key="1">
    <source>
        <dbReference type="SAM" id="Phobius"/>
    </source>
</evidence>
<proteinExistence type="predicted"/>
<gene>
    <name evidence="3" type="ORF">SAMN02745132_02258</name>
</gene>
<keyword evidence="4" id="KW-1185">Reference proteome</keyword>
<organism evidence="3 4">
    <name type="scientific">Enterovibrio nigricans DSM 22720</name>
    <dbReference type="NCBI Taxonomy" id="1121868"/>
    <lineage>
        <taxon>Bacteria</taxon>
        <taxon>Pseudomonadati</taxon>
        <taxon>Pseudomonadota</taxon>
        <taxon>Gammaproteobacteria</taxon>
        <taxon>Vibrionales</taxon>
        <taxon>Vibrionaceae</taxon>
        <taxon>Enterovibrio</taxon>
    </lineage>
</organism>
<evidence type="ECO:0000259" key="2">
    <source>
        <dbReference type="Pfam" id="PF07670"/>
    </source>
</evidence>
<keyword evidence="1" id="KW-0812">Transmembrane</keyword>
<dbReference type="AlphaFoldDB" id="A0A1T4URJ3"/>
<accession>A0A1T4URJ3</accession>
<reference evidence="4" key="1">
    <citation type="submission" date="2017-02" db="EMBL/GenBank/DDBJ databases">
        <authorList>
            <person name="Varghese N."/>
            <person name="Submissions S."/>
        </authorList>
    </citation>
    <scope>NUCLEOTIDE SEQUENCE [LARGE SCALE GENOMIC DNA]</scope>
    <source>
        <strain evidence="4">DSM 22720</strain>
    </source>
</reference>
<dbReference type="Pfam" id="PF07670">
    <property type="entry name" value="Gate"/>
    <property type="match status" value="1"/>
</dbReference>
<feature type="transmembrane region" description="Helical" evidence="1">
    <location>
        <begin position="244"/>
        <end position="262"/>
    </location>
</feature>
<feature type="transmembrane region" description="Helical" evidence="1">
    <location>
        <begin position="216"/>
        <end position="238"/>
    </location>
</feature>
<feature type="domain" description="Nucleoside transporter/FeoB GTPase Gate" evidence="2">
    <location>
        <begin position="141"/>
        <end position="239"/>
    </location>
</feature>
<keyword evidence="1" id="KW-1133">Transmembrane helix</keyword>
<dbReference type="RefSeq" id="WP_425291235.1">
    <property type="nucleotide sequence ID" value="NZ_FUXU01000025.1"/>
</dbReference>
<feature type="transmembrane region" description="Helical" evidence="1">
    <location>
        <begin position="61"/>
        <end position="81"/>
    </location>
</feature>
<feature type="transmembrane region" description="Helical" evidence="1">
    <location>
        <begin position="20"/>
        <end position="49"/>
    </location>
</feature>
<feature type="transmembrane region" description="Helical" evidence="1">
    <location>
        <begin position="326"/>
        <end position="350"/>
    </location>
</feature>